<name>A0A518APQ7_9BACT</name>
<keyword evidence="1" id="KW-1133">Transmembrane helix</keyword>
<dbReference type="RefSeq" id="WP_145247405.1">
    <property type="nucleotide sequence ID" value="NZ_CP036278.1"/>
</dbReference>
<reference evidence="2 3" key="1">
    <citation type="submission" date="2019-02" db="EMBL/GenBank/DDBJ databases">
        <title>Deep-cultivation of Planctomycetes and their phenomic and genomic characterization uncovers novel biology.</title>
        <authorList>
            <person name="Wiegand S."/>
            <person name="Jogler M."/>
            <person name="Boedeker C."/>
            <person name="Pinto D."/>
            <person name="Vollmers J."/>
            <person name="Rivas-Marin E."/>
            <person name="Kohn T."/>
            <person name="Peeters S.H."/>
            <person name="Heuer A."/>
            <person name="Rast P."/>
            <person name="Oberbeckmann S."/>
            <person name="Bunk B."/>
            <person name="Jeske O."/>
            <person name="Meyerdierks A."/>
            <person name="Storesund J.E."/>
            <person name="Kallscheuer N."/>
            <person name="Luecker S."/>
            <person name="Lage O.M."/>
            <person name="Pohl T."/>
            <person name="Merkel B.J."/>
            <person name="Hornburger P."/>
            <person name="Mueller R.-W."/>
            <person name="Bruemmer F."/>
            <person name="Labrenz M."/>
            <person name="Spormann A.M."/>
            <person name="Op den Camp H."/>
            <person name="Overmann J."/>
            <person name="Amann R."/>
            <person name="Jetten M.S.M."/>
            <person name="Mascher T."/>
            <person name="Medema M.H."/>
            <person name="Devos D.P."/>
            <person name="Kaster A.-K."/>
            <person name="Ovreas L."/>
            <person name="Rohde M."/>
            <person name="Galperin M.Y."/>
            <person name="Jogler C."/>
        </authorList>
    </citation>
    <scope>NUCLEOTIDE SEQUENCE [LARGE SCALE GENOMIC DNA]</scope>
    <source>
        <strain evidence="2 3">Pan181</strain>
    </source>
</reference>
<proteinExistence type="predicted"/>
<evidence type="ECO:0000313" key="3">
    <source>
        <dbReference type="Proteomes" id="UP000315750"/>
    </source>
</evidence>
<dbReference type="Proteomes" id="UP000315750">
    <property type="component" value="Chromosome"/>
</dbReference>
<sequence>MSTPLASTETPDPTNKGQRLLPKLSLRGMIAATAFITMGLALFVQHQHLTQAQASLSRYETTHVPTAVPRGQFRVIAQSVLDTDRVKLMAYRVESVDEHFATLRDGHGDRNGCHSEYDPNTNLHVTEVTVLVDHVDSRQCVMMLPKVGGAHGHIVATVGDSYTLDDDLTIHDVGGVYNRAESVNLYQWDGKSYSLSLK</sequence>
<dbReference type="AlphaFoldDB" id="A0A518APQ7"/>
<keyword evidence="1" id="KW-0472">Membrane</keyword>
<keyword evidence="1" id="KW-0812">Transmembrane</keyword>
<organism evidence="2 3">
    <name type="scientific">Aeoliella mucimassa</name>
    <dbReference type="NCBI Taxonomy" id="2527972"/>
    <lineage>
        <taxon>Bacteria</taxon>
        <taxon>Pseudomonadati</taxon>
        <taxon>Planctomycetota</taxon>
        <taxon>Planctomycetia</taxon>
        <taxon>Pirellulales</taxon>
        <taxon>Lacipirellulaceae</taxon>
        <taxon>Aeoliella</taxon>
    </lineage>
</organism>
<evidence type="ECO:0000313" key="2">
    <source>
        <dbReference type="EMBL" id="QDU56705.1"/>
    </source>
</evidence>
<protein>
    <submittedName>
        <fullName evidence="2">Uncharacterized protein</fullName>
    </submittedName>
</protein>
<dbReference type="KEGG" id="amuc:Pan181_29150"/>
<dbReference type="OrthoDB" id="9947171at2"/>
<gene>
    <name evidence="2" type="ORF">Pan181_29150</name>
</gene>
<accession>A0A518APQ7</accession>
<keyword evidence="3" id="KW-1185">Reference proteome</keyword>
<feature type="transmembrane region" description="Helical" evidence="1">
    <location>
        <begin position="24"/>
        <end position="44"/>
    </location>
</feature>
<evidence type="ECO:0000256" key="1">
    <source>
        <dbReference type="SAM" id="Phobius"/>
    </source>
</evidence>
<dbReference type="EMBL" id="CP036278">
    <property type="protein sequence ID" value="QDU56705.1"/>
    <property type="molecule type" value="Genomic_DNA"/>
</dbReference>